<reference evidence="2" key="1">
    <citation type="submission" date="2022-08" db="EMBL/GenBank/DDBJ databases">
        <title>Novel sulfate-reducing endosymbionts in the free-living metamonad Anaeramoeba.</title>
        <authorList>
            <person name="Jerlstrom-Hultqvist J."/>
            <person name="Cepicka I."/>
            <person name="Gallot-Lavallee L."/>
            <person name="Salas-Leiva D."/>
            <person name="Curtis B.A."/>
            <person name="Zahonova K."/>
            <person name="Pipaliya S."/>
            <person name="Dacks J."/>
            <person name="Roger A.J."/>
        </authorList>
    </citation>
    <scope>NUCLEOTIDE SEQUENCE</scope>
    <source>
        <strain evidence="2">Schooner1</strain>
    </source>
</reference>
<dbReference type="EMBL" id="JAOAOG010000239">
    <property type="protein sequence ID" value="KAJ6237135.1"/>
    <property type="molecule type" value="Genomic_DNA"/>
</dbReference>
<sequence length="446" mass="52460">MQNLTKPFPQHLNPIYLDTTNWVIKETIQTKKTLSKKYPKPNILCVWHGRFCFKSNSSKYSNLIHGVKICPRKNQKNKTSQIKRKKTQFLCQNCTELWRKWNHSDNPTIRTMDEWIKLLLDQTEHSPELKSDSDSDYMDESDNDETKTTNLCHQPSYNAEEMHIHLMTEKEKSTHIKKKLFEEEQEEKEKEKKSEKANGLEQLKKKFRPNVDQIIRQKSLENGKEALKPNKDSELMNPHSNYLVESKQMILLLNNVHCPCGRRKELLDLKKGYGSFHAKLVCRKCPATQFKDNFETFHFSKKLEQNVQDVKRKKAHFKTENGQRKIVASVLAGNFYENYREQMEMLGLTYLKKNSYQSTINQLIKETSYLFQKHLEDNRSKMDLKNLTICVDAGWSSRRHANECCFIVIDNKTKLLYDIIVITRDVFSGASGNMEAEAAKYFCEKH</sequence>
<evidence type="ECO:0008006" key="4">
    <source>
        <dbReference type="Google" id="ProtNLM"/>
    </source>
</evidence>
<keyword evidence="3" id="KW-1185">Reference proteome</keyword>
<proteinExistence type="predicted"/>
<feature type="region of interest" description="Disordered" evidence="1">
    <location>
        <begin position="126"/>
        <end position="156"/>
    </location>
</feature>
<feature type="compositionally biased region" description="Acidic residues" evidence="1">
    <location>
        <begin position="134"/>
        <end position="143"/>
    </location>
</feature>
<evidence type="ECO:0000256" key="1">
    <source>
        <dbReference type="SAM" id="MobiDB-lite"/>
    </source>
</evidence>
<organism evidence="2 3">
    <name type="scientific">Anaeramoeba flamelloides</name>
    <dbReference type="NCBI Taxonomy" id="1746091"/>
    <lineage>
        <taxon>Eukaryota</taxon>
        <taxon>Metamonada</taxon>
        <taxon>Anaeramoebidae</taxon>
        <taxon>Anaeramoeba</taxon>
    </lineage>
</organism>
<accession>A0ABQ8XXS1</accession>
<evidence type="ECO:0000313" key="2">
    <source>
        <dbReference type="EMBL" id="KAJ6237135.1"/>
    </source>
</evidence>
<evidence type="ECO:0000313" key="3">
    <source>
        <dbReference type="Proteomes" id="UP001150062"/>
    </source>
</evidence>
<dbReference type="Proteomes" id="UP001150062">
    <property type="component" value="Unassembled WGS sequence"/>
</dbReference>
<protein>
    <recommendedName>
        <fullName evidence="4">DUF659 domain-containing protein</fullName>
    </recommendedName>
</protein>
<gene>
    <name evidence="2" type="ORF">M0813_26689</name>
</gene>
<name>A0ABQ8XXS1_9EUKA</name>
<comment type="caution">
    <text evidence="2">The sequence shown here is derived from an EMBL/GenBank/DDBJ whole genome shotgun (WGS) entry which is preliminary data.</text>
</comment>